<dbReference type="OrthoDB" id="9808367at2"/>
<comment type="caution">
    <text evidence="3">The sequence shown here is derived from an EMBL/GenBank/DDBJ whole genome shotgun (WGS) entry which is preliminary data.</text>
</comment>
<gene>
    <name evidence="3" type="ORF">A6A03_06070</name>
</gene>
<dbReference type="PANTHER" id="PTHR10625">
    <property type="entry name" value="HISTONE DEACETYLASE HDAC1-RELATED"/>
    <property type="match status" value="1"/>
</dbReference>
<dbReference type="Proteomes" id="UP000078287">
    <property type="component" value="Unassembled WGS sequence"/>
</dbReference>
<protein>
    <submittedName>
        <fullName evidence="3">Histone deacetylase</fullName>
    </submittedName>
</protein>
<dbReference type="RefSeq" id="WP_066791636.1">
    <property type="nucleotide sequence ID" value="NZ_LWQS01000125.1"/>
</dbReference>
<dbReference type="Pfam" id="PF00850">
    <property type="entry name" value="Hist_deacetyl"/>
    <property type="match status" value="1"/>
</dbReference>
<evidence type="ECO:0000256" key="1">
    <source>
        <dbReference type="ARBA" id="ARBA00005947"/>
    </source>
</evidence>
<dbReference type="InterPro" id="IPR037138">
    <property type="entry name" value="His_deacetylse_dom_sf"/>
</dbReference>
<dbReference type="InterPro" id="IPR000286">
    <property type="entry name" value="HDACs"/>
</dbReference>
<dbReference type="PRINTS" id="PR01270">
    <property type="entry name" value="HDASUPER"/>
</dbReference>
<dbReference type="GO" id="GO:0004407">
    <property type="term" value="F:histone deacetylase activity"/>
    <property type="evidence" value="ECO:0007669"/>
    <property type="project" value="TreeGrafter"/>
</dbReference>
<comment type="similarity">
    <text evidence="1">Belongs to the histone deacetylase family.</text>
</comment>
<dbReference type="EMBL" id="LWQS01000125">
    <property type="protein sequence ID" value="OAN36314.1"/>
    <property type="molecule type" value="Genomic_DNA"/>
</dbReference>
<dbReference type="CDD" id="cd09992">
    <property type="entry name" value="HDAC_classII"/>
    <property type="match status" value="1"/>
</dbReference>
<dbReference type="InterPro" id="IPR023696">
    <property type="entry name" value="Ureohydrolase_dom_sf"/>
</dbReference>
<dbReference type="PANTHER" id="PTHR10625:SF10">
    <property type="entry name" value="HISTONE DEACETYLASE HDAC1"/>
    <property type="match status" value="1"/>
</dbReference>
<dbReference type="GO" id="GO:0040029">
    <property type="term" value="P:epigenetic regulation of gene expression"/>
    <property type="evidence" value="ECO:0007669"/>
    <property type="project" value="TreeGrafter"/>
</dbReference>
<evidence type="ECO:0000313" key="4">
    <source>
        <dbReference type="Proteomes" id="UP000078287"/>
    </source>
</evidence>
<dbReference type="SUPFAM" id="SSF52768">
    <property type="entry name" value="Arginase/deacetylase"/>
    <property type="match status" value="1"/>
</dbReference>
<sequence length="352" mass="38023">MTTAIVTDQRFDLHTWHGHVEQASRLHAIQRAIQSAGLLGYLKPLPIRPATEAELLAVHSPHMLHRVRQLASYGGGQIDSDTYVTADSWEVGLLAAGATICLAEAIAEGRCHNGFALVRPPGHHATDTRSMGFCLFNNIAIAARVLLDRYGFKRIAIIDFDVHHGNGTQDIFYRDGRVLFCSTHASPLYPGTGAMHEMGDPRTAGGATLNVPLPYSTGDQGYDRVFRQIIGPALRRFQPDMMLISAGFDAHWSDPIGPMALSVNGFARIVQHLLNWAAELCDGRIGFVLEGGYSLPALAAGVVATLRLMAGMDPGPDPMGGVQAPEPAIDHIITALQNQHPLLMQTGYQGEA</sequence>
<accession>A0A178LSW8</accession>
<evidence type="ECO:0000259" key="2">
    <source>
        <dbReference type="Pfam" id="PF00850"/>
    </source>
</evidence>
<dbReference type="STRING" id="1707952.A6A03_06070"/>
<reference evidence="3 4" key="1">
    <citation type="submission" date="2016-04" db="EMBL/GenBank/DDBJ databases">
        <title>Chloroflexus islandicus sp. nov., a thermophilic filamentous anoxygenic phototrophic bacterium from geyser Strokkur (Iceland).</title>
        <authorList>
            <person name="Gaisin V.A."/>
            <person name="Kalashnikov A.M."/>
            <person name="Sukhacheva M.V."/>
            <person name="Grouzdev D.S."/>
            <person name="Ivanov T.M."/>
            <person name="Kuznetsov B."/>
            <person name="Gorlenko V.M."/>
        </authorList>
    </citation>
    <scope>NUCLEOTIDE SEQUENCE [LARGE SCALE GENOMIC DNA]</scope>
    <source>
        <strain evidence="4">isl-2</strain>
    </source>
</reference>
<evidence type="ECO:0000313" key="3">
    <source>
        <dbReference type="EMBL" id="OAN36314.1"/>
    </source>
</evidence>
<dbReference type="InterPro" id="IPR023801">
    <property type="entry name" value="His_deacetylse_dom"/>
</dbReference>
<dbReference type="Gene3D" id="3.40.800.20">
    <property type="entry name" value="Histone deacetylase domain"/>
    <property type="match status" value="1"/>
</dbReference>
<proteinExistence type="inferred from homology"/>
<keyword evidence="4" id="KW-1185">Reference proteome</keyword>
<feature type="domain" description="Histone deacetylase" evidence="2">
    <location>
        <begin position="19"/>
        <end position="307"/>
    </location>
</feature>
<organism evidence="3 4">
    <name type="scientific">Chloroflexus islandicus</name>
    <dbReference type="NCBI Taxonomy" id="1707952"/>
    <lineage>
        <taxon>Bacteria</taxon>
        <taxon>Bacillati</taxon>
        <taxon>Chloroflexota</taxon>
        <taxon>Chloroflexia</taxon>
        <taxon>Chloroflexales</taxon>
        <taxon>Chloroflexineae</taxon>
        <taxon>Chloroflexaceae</taxon>
        <taxon>Chloroflexus</taxon>
    </lineage>
</organism>
<dbReference type="AlphaFoldDB" id="A0A178LSW8"/>
<name>A0A178LSW8_9CHLR</name>